<dbReference type="Proteomes" id="UP001595907">
    <property type="component" value="Unassembled WGS sequence"/>
</dbReference>
<proteinExistence type="inferred from homology"/>
<dbReference type="PANTHER" id="PTHR33508">
    <property type="entry name" value="UPF0056 MEMBRANE PROTEIN YHCE"/>
    <property type="match status" value="1"/>
</dbReference>
<reference evidence="9" key="1">
    <citation type="journal article" date="2019" name="Int. J. Syst. Evol. Microbiol.">
        <title>The Global Catalogue of Microorganisms (GCM) 10K type strain sequencing project: providing services to taxonomists for standard genome sequencing and annotation.</title>
        <authorList>
            <consortium name="The Broad Institute Genomics Platform"/>
            <consortium name="The Broad Institute Genome Sequencing Center for Infectious Disease"/>
            <person name="Wu L."/>
            <person name="Ma J."/>
        </authorList>
    </citation>
    <scope>NUCLEOTIDE SEQUENCE [LARGE SCALE GENOMIC DNA]</scope>
    <source>
        <strain evidence="9">CECT 8289</strain>
    </source>
</reference>
<protein>
    <recommendedName>
        <fullName evidence="7">UPF0056 membrane protein</fullName>
    </recommendedName>
</protein>
<evidence type="ECO:0000256" key="1">
    <source>
        <dbReference type="ARBA" id="ARBA00004651"/>
    </source>
</evidence>
<dbReference type="EMBL" id="JBHSCZ010000002">
    <property type="protein sequence ID" value="MFC4262749.1"/>
    <property type="molecule type" value="Genomic_DNA"/>
</dbReference>
<dbReference type="InterPro" id="IPR002771">
    <property type="entry name" value="Multi_antbiot-R_MarC"/>
</dbReference>
<evidence type="ECO:0000313" key="8">
    <source>
        <dbReference type="EMBL" id="MFC4262749.1"/>
    </source>
</evidence>
<keyword evidence="5 7" id="KW-1133">Transmembrane helix</keyword>
<feature type="transmembrane region" description="Helical" evidence="7">
    <location>
        <begin position="108"/>
        <end position="130"/>
    </location>
</feature>
<evidence type="ECO:0000256" key="6">
    <source>
        <dbReference type="ARBA" id="ARBA00023136"/>
    </source>
</evidence>
<dbReference type="RefSeq" id="WP_379708499.1">
    <property type="nucleotide sequence ID" value="NZ_JBHSCZ010000002.1"/>
</dbReference>
<comment type="subcellular location">
    <subcellularLocation>
        <location evidence="1 7">Cell membrane</location>
        <topology evidence="1 7">Multi-pass membrane protein</topology>
    </subcellularLocation>
</comment>
<gene>
    <name evidence="8" type="ORF">ACFOWM_07670</name>
</gene>
<feature type="transmembrane region" description="Helical" evidence="7">
    <location>
        <begin position="45"/>
        <end position="62"/>
    </location>
</feature>
<feature type="transmembrane region" description="Helical" evidence="7">
    <location>
        <begin position="137"/>
        <end position="155"/>
    </location>
</feature>
<evidence type="ECO:0000256" key="4">
    <source>
        <dbReference type="ARBA" id="ARBA00022692"/>
    </source>
</evidence>
<evidence type="ECO:0000256" key="2">
    <source>
        <dbReference type="ARBA" id="ARBA00009784"/>
    </source>
</evidence>
<organism evidence="8 9">
    <name type="scientific">Ferruginibacter yonginensis</name>
    <dbReference type="NCBI Taxonomy" id="1310416"/>
    <lineage>
        <taxon>Bacteria</taxon>
        <taxon>Pseudomonadati</taxon>
        <taxon>Bacteroidota</taxon>
        <taxon>Chitinophagia</taxon>
        <taxon>Chitinophagales</taxon>
        <taxon>Chitinophagaceae</taxon>
        <taxon>Ferruginibacter</taxon>
    </lineage>
</organism>
<keyword evidence="4 7" id="KW-0812">Transmembrane</keyword>
<feature type="transmembrane region" description="Helical" evidence="7">
    <location>
        <begin position="74"/>
        <end position="96"/>
    </location>
</feature>
<evidence type="ECO:0000313" key="9">
    <source>
        <dbReference type="Proteomes" id="UP001595907"/>
    </source>
</evidence>
<feature type="transmembrane region" description="Helical" evidence="7">
    <location>
        <begin position="12"/>
        <end position="33"/>
    </location>
</feature>
<accession>A0ABV8QRP0</accession>
<dbReference type="Pfam" id="PF01914">
    <property type="entry name" value="MarC"/>
    <property type="match status" value="1"/>
</dbReference>
<comment type="caution">
    <text evidence="8">The sequence shown here is derived from an EMBL/GenBank/DDBJ whole genome shotgun (WGS) entry which is preliminary data.</text>
</comment>
<comment type="similarity">
    <text evidence="2 7">Belongs to the UPF0056 (MarC) family.</text>
</comment>
<dbReference type="PANTHER" id="PTHR33508:SF1">
    <property type="entry name" value="UPF0056 MEMBRANE PROTEIN YHCE"/>
    <property type="match status" value="1"/>
</dbReference>
<evidence type="ECO:0000256" key="5">
    <source>
        <dbReference type="ARBA" id="ARBA00022989"/>
    </source>
</evidence>
<sequence length="197" mass="21111">MFDVGQIMIKEIITVSFTLFAVIDMLGNAPVLISLKAKMGGKINNVQATLASGSLMILFLFIGKQFLDLLGLDVKSFAVAGSIVIFIIGLEMVLGLDFFKAENNDKSGSVVPIAFPLIAGSGTLTTIMSLKANYEDVNILLGILINCVVIFLVLGSLKWIEKALGPNGLLVVRKFFGVILLAIAVKIFGTNIVKFGR</sequence>
<keyword evidence="6 7" id="KW-0472">Membrane</keyword>
<keyword evidence="9" id="KW-1185">Reference proteome</keyword>
<keyword evidence="3" id="KW-1003">Cell membrane</keyword>
<feature type="transmembrane region" description="Helical" evidence="7">
    <location>
        <begin position="175"/>
        <end position="193"/>
    </location>
</feature>
<evidence type="ECO:0000256" key="7">
    <source>
        <dbReference type="RuleBase" id="RU362048"/>
    </source>
</evidence>
<evidence type="ECO:0000256" key="3">
    <source>
        <dbReference type="ARBA" id="ARBA00022475"/>
    </source>
</evidence>
<name>A0ABV8QRP0_9BACT</name>